<evidence type="ECO:0008006" key="18">
    <source>
        <dbReference type="Google" id="ProtNLM"/>
    </source>
</evidence>
<feature type="signal peptide" evidence="13">
    <location>
        <begin position="1"/>
        <end position="27"/>
    </location>
</feature>
<evidence type="ECO:0000259" key="14">
    <source>
        <dbReference type="Pfam" id="PF00593"/>
    </source>
</evidence>
<keyword evidence="2 11" id="KW-0813">Transport</keyword>
<keyword evidence="4" id="KW-0410">Iron transport</keyword>
<dbReference type="InterPro" id="IPR012910">
    <property type="entry name" value="Plug_dom"/>
</dbReference>
<dbReference type="GO" id="GO:0009279">
    <property type="term" value="C:cell outer membrane"/>
    <property type="evidence" value="ECO:0007669"/>
    <property type="project" value="UniProtKB-SubCell"/>
</dbReference>
<dbReference type="EMBL" id="LIAV01000019">
    <property type="protein sequence ID" value="KRO41181.1"/>
    <property type="molecule type" value="Genomic_DNA"/>
</dbReference>
<keyword evidence="10 11" id="KW-0998">Cell outer membrane</keyword>
<accession>A0A0R2PY90</accession>
<dbReference type="PROSITE" id="PS52016">
    <property type="entry name" value="TONB_DEPENDENT_REC_3"/>
    <property type="match status" value="1"/>
</dbReference>
<dbReference type="Pfam" id="PF00593">
    <property type="entry name" value="TonB_dep_Rec_b-barrel"/>
    <property type="match status" value="1"/>
</dbReference>
<dbReference type="Gene3D" id="2.40.170.20">
    <property type="entry name" value="TonB-dependent receptor, beta-barrel domain"/>
    <property type="match status" value="1"/>
</dbReference>
<evidence type="ECO:0000259" key="15">
    <source>
        <dbReference type="Pfam" id="PF07715"/>
    </source>
</evidence>
<dbReference type="SUPFAM" id="SSF56935">
    <property type="entry name" value="Porins"/>
    <property type="match status" value="1"/>
</dbReference>
<organism evidence="16 17">
    <name type="scientific">SAR86 cluster bacterium BACL1 MAG-120920-bin57</name>
    <dbReference type="NCBI Taxonomy" id="1655571"/>
    <lineage>
        <taxon>Bacteria</taxon>
        <taxon>Pseudomonadati</taxon>
        <taxon>Pseudomonadota</taxon>
        <taxon>Gammaproteobacteria</taxon>
        <taxon>SAR86 cluster</taxon>
    </lineage>
</organism>
<sequence length="788" mass="86742">MKSIYQAKPSLFLIIIVASMGAPMLHAEAELLEEVIVTSEKREASLQDTSIAISVMSSDTLKDLNIYSQQDISNFTPNMSYQESAGGGEGNRIYIRGIGRETSSLGTDPGVGIYNNGFYTTEAGVLSGSFDRIARIEVLRGPQGTMYGRNTTGGAINVVAKKPGDKMENIARLRGGNYDMSNVDFTSSGPLTDNVGYLIHYSQIEQDSFFTNVSGPDPKGTDADYLEAQLDFDFTDNINWNMRYFSSSFDNEALELNKLDGYRNEAGAPSKLGRLIINPDLFSPLATAPTDPFEISSDMVGFVGIDDQKTYQSTLTINTDAMQIKILNGYQDYTWYGEKDFDGTASPVSYVEKIGQAETNKQHEIQFISNGDGDVSWVAGLFYYNVELNQPYTLADAANPWLINATTNPDGIFYSQAGILDATSKAAYGQVDWQANDKLAMSFGLRYSEDEKQGSETQLQIYDSVVDFCGGESLLPFVQSFGPYFNVALLSPLLTGCRFGMVVGGGAAEHEAKWDSLDWRINTTYQLSDDHMIYATLSSAYKPGGFRLGGLQDLAATPVNESIVDNEDLLAYEVGFKGNLSDTFAVSTAAFYYDYSDLQVELAILDPISGIATNKLANASSANIFGLEVESQWRATEKLTILANVSYLDTEYTDDFFVSDNKTNTIRNANGNELNRSPNNKLNLAAYYLQPIDNGSILFTGNYTQVAKQFVTVFNDDIETIDSYSQLNARISWTPNSKKYEISIYGSNLTDELSYANDYAVTGLADGVRRNGRPISPRIYGLEIAMFF</sequence>
<evidence type="ECO:0000256" key="6">
    <source>
        <dbReference type="ARBA" id="ARBA00023004"/>
    </source>
</evidence>
<dbReference type="AlphaFoldDB" id="A0A0R2PY90"/>
<keyword evidence="8 12" id="KW-0798">TonB box</keyword>
<dbReference type="InterPro" id="IPR036942">
    <property type="entry name" value="Beta-barrel_TonB_sf"/>
</dbReference>
<evidence type="ECO:0000256" key="11">
    <source>
        <dbReference type="PROSITE-ProRule" id="PRU01360"/>
    </source>
</evidence>
<proteinExistence type="inferred from homology"/>
<reference evidence="17" key="1">
    <citation type="submission" date="2015-10" db="EMBL/GenBank/DDBJ databases">
        <title>Metagenome-Assembled Genomes uncover a global brackish microbiome.</title>
        <authorList>
            <person name="Hugerth L.W."/>
            <person name="Larsson J."/>
            <person name="Alneberg J."/>
            <person name="Lindh M.V."/>
            <person name="Legrand C."/>
            <person name="Pinhassi J."/>
            <person name="Andersson A."/>
        </authorList>
    </citation>
    <scope>NUCLEOTIDE SEQUENCE [LARGE SCALE GENOMIC DNA]</scope>
</reference>
<dbReference type="PANTHER" id="PTHR32552">
    <property type="entry name" value="FERRICHROME IRON RECEPTOR-RELATED"/>
    <property type="match status" value="1"/>
</dbReference>
<keyword evidence="9 11" id="KW-0472">Membrane</keyword>
<evidence type="ECO:0000256" key="8">
    <source>
        <dbReference type="ARBA" id="ARBA00023077"/>
    </source>
</evidence>
<keyword evidence="7" id="KW-0406">Ion transport</keyword>
<keyword evidence="5 11" id="KW-0812">Transmembrane</keyword>
<dbReference type="InterPro" id="IPR039426">
    <property type="entry name" value="TonB-dep_rcpt-like"/>
</dbReference>
<dbReference type="GO" id="GO:0006826">
    <property type="term" value="P:iron ion transport"/>
    <property type="evidence" value="ECO:0007669"/>
    <property type="project" value="UniProtKB-KW"/>
</dbReference>
<keyword evidence="3 11" id="KW-1134">Transmembrane beta strand</keyword>
<dbReference type="Proteomes" id="UP000050874">
    <property type="component" value="Unassembled WGS sequence"/>
</dbReference>
<comment type="subcellular location">
    <subcellularLocation>
        <location evidence="1 11">Cell outer membrane</location>
        <topology evidence="1 11">Multi-pass membrane protein</topology>
    </subcellularLocation>
</comment>
<dbReference type="Pfam" id="PF07715">
    <property type="entry name" value="Plug"/>
    <property type="match status" value="1"/>
</dbReference>
<evidence type="ECO:0000256" key="1">
    <source>
        <dbReference type="ARBA" id="ARBA00004571"/>
    </source>
</evidence>
<comment type="caution">
    <text evidence="16">The sequence shown here is derived from an EMBL/GenBank/DDBJ whole genome shotgun (WGS) entry which is preliminary data.</text>
</comment>
<evidence type="ECO:0000256" key="4">
    <source>
        <dbReference type="ARBA" id="ARBA00022496"/>
    </source>
</evidence>
<dbReference type="PANTHER" id="PTHR32552:SF81">
    <property type="entry name" value="TONB-DEPENDENT OUTER MEMBRANE RECEPTOR"/>
    <property type="match status" value="1"/>
</dbReference>
<evidence type="ECO:0000256" key="13">
    <source>
        <dbReference type="SAM" id="SignalP"/>
    </source>
</evidence>
<name>A0A0R2PY90_9GAMM</name>
<protein>
    <recommendedName>
        <fullName evidence="18">TonB-dependent receptor</fullName>
    </recommendedName>
</protein>
<evidence type="ECO:0000256" key="7">
    <source>
        <dbReference type="ARBA" id="ARBA00023065"/>
    </source>
</evidence>
<evidence type="ECO:0000256" key="3">
    <source>
        <dbReference type="ARBA" id="ARBA00022452"/>
    </source>
</evidence>
<evidence type="ECO:0000313" key="16">
    <source>
        <dbReference type="EMBL" id="KRO41181.1"/>
    </source>
</evidence>
<evidence type="ECO:0000256" key="5">
    <source>
        <dbReference type="ARBA" id="ARBA00022692"/>
    </source>
</evidence>
<keyword evidence="6" id="KW-0408">Iron</keyword>
<dbReference type="InterPro" id="IPR000531">
    <property type="entry name" value="Beta-barrel_TonB"/>
</dbReference>
<evidence type="ECO:0000256" key="9">
    <source>
        <dbReference type="ARBA" id="ARBA00023136"/>
    </source>
</evidence>
<keyword evidence="13" id="KW-0732">Signal</keyword>
<feature type="domain" description="TonB-dependent receptor-like beta-barrel" evidence="14">
    <location>
        <begin position="219"/>
        <end position="749"/>
    </location>
</feature>
<feature type="chain" id="PRO_5006586895" description="TonB-dependent receptor" evidence="13">
    <location>
        <begin position="28"/>
        <end position="788"/>
    </location>
</feature>
<comment type="similarity">
    <text evidence="11 12">Belongs to the TonB-dependent receptor family.</text>
</comment>
<evidence type="ECO:0000256" key="2">
    <source>
        <dbReference type="ARBA" id="ARBA00022448"/>
    </source>
</evidence>
<feature type="domain" description="TonB-dependent receptor plug" evidence="15">
    <location>
        <begin position="46"/>
        <end position="155"/>
    </location>
</feature>
<evidence type="ECO:0000313" key="17">
    <source>
        <dbReference type="Proteomes" id="UP000050874"/>
    </source>
</evidence>
<evidence type="ECO:0000256" key="10">
    <source>
        <dbReference type="ARBA" id="ARBA00023237"/>
    </source>
</evidence>
<evidence type="ECO:0000256" key="12">
    <source>
        <dbReference type="RuleBase" id="RU003357"/>
    </source>
</evidence>
<gene>
    <name evidence="16" type="ORF">ABR63_03525</name>
</gene>